<accession>A0A7S2ZEZ6</accession>
<gene>
    <name evidence="1" type="ORF">RMAR00112_LOCUS4844</name>
</gene>
<dbReference type="AlphaFoldDB" id="A0A7S2ZEZ6"/>
<protein>
    <submittedName>
        <fullName evidence="1">Uncharacterized protein</fullName>
    </submittedName>
</protein>
<name>A0A7S2ZEZ6_9RHOD</name>
<sequence>MKMLDIYREVEPVYRMLNAGLYAAEGDSDAHALRVSVKILSGLLDSFKETRTDETMNRLEPIEQVLLSKAFELISIVDEVLVAGSIQPSPLLGLNRLEIVDMFATAFEVCTMKTCEALITIGVLGSLLELLSQFKRNSLLHVRVARGIDGLLMRSDTMTRKLIFFRFSLVPRVMDLWDSNTNSVISRKPS</sequence>
<proteinExistence type="predicted"/>
<dbReference type="EMBL" id="HBHW01006399">
    <property type="protein sequence ID" value="CAE0036894.1"/>
    <property type="molecule type" value="Transcribed_RNA"/>
</dbReference>
<organism evidence="1">
    <name type="scientific">Rhodosorus marinus</name>
    <dbReference type="NCBI Taxonomy" id="101924"/>
    <lineage>
        <taxon>Eukaryota</taxon>
        <taxon>Rhodophyta</taxon>
        <taxon>Stylonematophyceae</taxon>
        <taxon>Stylonematales</taxon>
        <taxon>Stylonemataceae</taxon>
        <taxon>Rhodosorus</taxon>
    </lineage>
</organism>
<reference evidence="1" key="1">
    <citation type="submission" date="2021-01" db="EMBL/GenBank/DDBJ databases">
        <authorList>
            <person name="Corre E."/>
            <person name="Pelletier E."/>
            <person name="Niang G."/>
            <person name="Scheremetjew M."/>
            <person name="Finn R."/>
            <person name="Kale V."/>
            <person name="Holt S."/>
            <person name="Cochrane G."/>
            <person name="Meng A."/>
            <person name="Brown T."/>
            <person name="Cohen L."/>
        </authorList>
    </citation>
    <scope>NUCLEOTIDE SEQUENCE</scope>
    <source>
        <strain evidence="1">CCMP 769</strain>
    </source>
</reference>
<evidence type="ECO:0000313" key="1">
    <source>
        <dbReference type="EMBL" id="CAE0036894.1"/>
    </source>
</evidence>